<dbReference type="PANTHER" id="PTHR43283">
    <property type="entry name" value="BETA-LACTAMASE-RELATED"/>
    <property type="match status" value="1"/>
</dbReference>
<evidence type="ECO:0000313" key="4">
    <source>
        <dbReference type="Proteomes" id="UP001162836"/>
    </source>
</evidence>
<keyword evidence="1" id="KW-0378">Hydrolase</keyword>
<dbReference type="Gene3D" id="3.40.710.10">
    <property type="entry name" value="DD-peptidase/beta-lactamase superfamily"/>
    <property type="match status" value="1"/>
</dbReference>
<reference evidence="3 4" key="1">
    <citation type="journal article" date="2023" name="Antonie Van Leeuwenhoek">
        <title>Unveiling the genomic potential of a novel thermostable glycoside hydrolases producing Neobacillus sedimentimangrovi UE25.</title>
        <authorList>
            <person name="Ejaz U."/>
            <person name="Saleem F."/>
            <person name="Rashid R."/>
            <person name="Hasan K.A."/>
            <person name="Syed M.N."/>
            <person name="Sohail M."/>
        </authorList>
    </citation>
    <scope>NUCLEOTIDE SEQUENCE [LARGE SCALE GENOMIC DNA]</scope>
    <source>
        <strain evidence="3 4">UE25</strain>
    </source>
</reference>
<gene>
    <name evidence="3" type="ORF">LRS37_03585</name>
</gene>
<accession>A0ABS8QFH9</accession>
<dbReference type="EMBL" id="JAJODE010000006">
    <property type="protein sequence ID" value="MCD4837960.1"/>
    <property type="molecule type" value="Genomic_DNA"/>
</dbReference>
<dbReference type="SUPFAM" id="SSF56601">
    <property type="entry name" value="beta-lactamase/transpeptidase-like"/>
    <property type="match status" value="1"/>
</dbReference>
<dbReference type="InterPro" id="IPR001466">
    <property type="entry name" value="Beta-lactam-related"/>
</dbReference>
<evidence type="ECO:0000259" key="2">
    <source>
        <dbReference type="Pfam" id="PF00144"/>
    </source>
</evidence>
<feature type="domain" description="Beta-lactamase-related" evidence="2">
    <location>
        <begin position="17"/>
        <end position="337"/>
    </location>
</feature>
<evidence type="ECO:0000256" key="1">
    <source>
        <dbReference type="ARBA" id="ARBA00022801"/>
    </source>
</evidence>
<organism evidence="3 4">
    <name type="scientific">Neobacillus sedimentimangrovi</name>
    <dbReference type="NCBI Taxonomy" id="2699460"/>
    <lineage>
        <taxon>Bacteria</taxon>
        <taxon>Bacillati</taxon>
        <taxon>Bacillota</taxon>
        <taxon>Bacilli</taxon>
        <taxon>Bacillales</taxon>
        <taxon>Bacillaceae</taxon>
        <taxon>Neobacillus</taxon>
    </lineage>
</organism>
<name>A0ABS8QFH9_9BACI</name>
<dbReference type="Pfam" id="PF00144">
    <property type="entry name" value="Beta-lactamase"/>
    <property type="match status" value="1"/>
</dbReference>
<sequence length="354" mass="40337">MAVNDWMKTKVLDFLQKEVDLKHIPGAVIHISYQKQVVLQEAIGHRRVFPEKEPMELDTVFDLASLTKVVATLPVTLKLLENGDIRLDDPVSYFIPSFGQNGKESITIRHLLTHTSGLPAHKRYYLENLNAEQIFTKICQQELEASIGQKVIYSDLGLITLYRVIETITGEKFDKYVKQEIFEPLGMVDTGFNSIFPKHRFAATEYCEKLQDYKCGIVHDENTESMGGVSGHAGLFSTVSDLAKFASMIENNGVYQGKRILSEQALRLARQNFTPFDQEYRGLGWILKSPAYSSCGDFFSPFSYGHTGFTGTSIWFDPEIDLHVILLTNRVHFGRQDHILRIRPRLHNLIRAHL</sequence>
<dbReference type="InterPro" id="IPR050789">
    <property type="entry name" value="Diverse_Enzym_Activities"/>
</dbReference>
<dbReference type="InterPro" id="IPR012338">
    <property type="entry name" value="Beta-lactam/transpept-like"/>
</dbReference>
<dbReference type="PANTHER" id="PTHR43283:SF11">
    <property type="entry name" value="BETA-LACTAMASE-RELATED DOMAIN-CONTAINING PROTEIN"/>
    <property type="match status" value="1"/>
</dbReference>
<evidence type="ECO:0000313" key="3">
    <source>
        <dbReference type="EMBL" id="MCD4837960.1"/>
    </source>
</evidence>
<comment type="caution">
    <text evidence="3">The sequence shown here is derived from an EMBL/GenBank/DDBJ whole genome shotgun (WGS) entry which is preliminary data.</text>
</comment>
<keyword evidence="4" id="KW-1185">Reference proteome</keyword>
<protein>
    <submittedName>
        <fullName evidence="3">Beta-lactamase family protein</fullName>
    </submittedName>
</protein>
<dbReference type="Proteomes" id="UP001162836">
    <property type="component" value="Unassembled WGS sequence"/>
</dbReference>
<proteinExistence type="predicted"/>